<organism evidence="3 4">
    <name type="scientific">Streptomyces mobaraensis</name>
    <name type="common">Streptoverticillium mobaraense</name>
    <dbReference type="NCBI Taxonomy" id="35621"/>
    <lineage>
        <taxon>Bacteria</taxon>
        <taxon>Bacillati</taxon>
        <taxon>Actinomycetota</taxon>
        <taxon>Actinomycetes</taxon>
        <taxon>Kitasatosporales</taxon>
        <taxon>Streptomycetaceae</taxon>
        <taxon>Streptomyces</taxon>
    </lineage>
</organism>
<gene>
    <name evidence="3" type="ORF">FRZ00_30485</name>
</gene>
<feature type="compositionally biased region" description="Low complexity" evidence="1">
    <location>
        <begin position="174"/>
        <end position="184"/>
    </location>
</feature>
<dbReference type="EMBL" id="VOKX01000116">
    <property type="protein sequence ID" value="KAB7834321.1"/>
    <property type="molecule type" value="Genomic_DNA"/>
</dbReference>
<feature type="compositionally biased region" description="Low complexity" evidence="1">
    <location>
        <begin position="138"/>
        <end position="161"/>
    </location>
</feature>
<reference evidence="3 4" key="1">
    <citation type="journal article" date="2019" name="Microb. Cell Fact.">
        <title>Exploring novel herbicidin analogues by transcriptional regulator overexpression and MS/MS molecular networking.</title>
        <authorList>
            <person name="Shi Y."/>
            <person name="Gu R."/>
            <person name="Li Y."/>
            <person name="Wang X."/>
            <person name="Ren W."/>
            <person name="Li X."/>
            <person name="Wang L."/>
            <person name="Xie Y."/>
            <person name="Hong B."/>
        </authorList>
    </citation>
    <scope>NUCLEOTIDE SEQUENCE [LARGE SCALE GENOMIC DNA]</scope>
    <source>
        <strain evidence="3 4">US-43</strain>
    </source>
</reference>
<protein>
    <submittedName>
        <fullName evidence="3">Class I SAM-dependent methyltransferase</fullName>
    </submittedName>
</protein>
<dbReference type="InterPro" id="IPR013216">
    <property type="entry name" value="Methyltransf_11"/>
</dbReference>
<dbReference type="AlphaFoldDB" id="A0A5N5VZE9"/>
<dbReference type="Gene3D" id="3.40.50.150">
    <property type="entry name" value="Vaccinia Virus protein VP39"/>
    <property type="match status" value="1"/>
</dbReference>
<dbReference type="OrthoDB" id="268801at2"/>
<feature type="region of interest" description="Disordered" evidence="1">
    <location>
        <begin position="174"/>
        <end position="225"/>
    </location>
</feature>
<dbReference type="Proteomes" id="UP000327000">
    <property type="component" value="Unassembled WGS sequence"/>
</dbReference>
<name>A0A5N5VZE9_STRMB</name>
<evidence type="ECO:0000256" key="1">
    <source>
        <dbReference type="SAM" id="MobiDB-lite"/>
    </source>
</evidence>
<keyword evidence="4" id="KW-1185">Reference proteome</keyword>
<evidence type="ECO:0000259" key="2">
    <source>
        <dbReference type="Pfam" id="PF08241"/>
    </source>
</evidence>
<accession>A0A5N5VZE9</accession>
<feature type="domain" description="Methyltransferase type 11" evidence="2">
    <location>
        <begin position="69"/>
        <end position="110"/>
    </location>
</feature>
<sequence>MAGGSGTGEGWCRMSVPFAGSGPVRVLEVESAAYRRAFELFLAGTDEKEDIEARLVRLVEGLGRRRVFLDVGAGEGRTTARLAPYFERTVAVEPSAAMREALRRTCPGAAVLRSPSTVPSPGSGRIWSSSRTCCTTCPRRSGPASSTGSSAGRRPAARSSSCCRIRTTRACAWSGISPGPGSTSGPPPGGWWRGRRGGWPTGPWRRSGTRTGRPIRARPWPPPSS</sequence>
<proteinExistence type="predicted"/>
<dbReference type="GO" id="GO:0032259">
    <property type="term" value="P:methylation"/>
    <property type="evidence" value="ECO:0007669"/>
    <property type="project" value="UniProtKB-KW"/>
</dbReference>
<dbReference type="InterPro" id="IPR029063">
    <property type="entry name" value="SAM-dependent_MTases_sf"/>
</dbReference>
<dbReference type="Pfam" id="PF08241">
    <property type="entry name" value="Methyltransf_11"/>
    <property type="match status" value="1"/>
</dbReference>
<evidence type="ECO:0000313" key="3">
    <source>
        <dbReference type="EMBL" id="KAB7834321.1"/>
    </source>
</evidence>
<feature type="region of interest" description="Disordered" evidence="1">
    <location>
        <begin position="137"/>
        <end position="161"/>
    </location>
</feature>
<keyword evidence="3" id="KW-0489">Methyltransferase</keyword>
<dbReference type="SUPFAM" id="SSF53335">
    <property type="entry name" value="S-adenosyl-L-methionine-dependent methyltransferases"/>
    <property type="match status" value="1"/>
</dbReference>
<dbReference type="CDD" id="cd02440">
    <property type="entry name" value="AdoMet_MTases"/>
    <property type="match status" value="1"/>
</dbReference>
<keyword evidence="3" id="KW-0808">Transferase</keyword>
<comment type="caution">
    <text evidence="3">The sequence shown here is derived from an EMBL/GenBank/DDBJ whole genome shotgun (WGS) entry which is preliminary data.</text>
</comment>
<dbReference type="GO" id="GO:0008757">
    <property type="term" value="F:S-adenosylmethionine-dependent methyltransferase activity"/>
    <property type="evidence" value="ECO:0007669"/>
    <property type="project" value="InterPro"/>
</dbReference>
<evidence type="ECO:0000313" key="4">
    <source>
        <dbReference type="Proteomes" id="UP000327000"/>
    </source>
</evidence>